<protein>
    <recommendedName>
        <fullName evidence="3">Secreted protein</fullName>
    </recommendedName>
</protein>
<dbReference type="Proteomes" id="UP000885753">
    <property type="component" value="Unassembled WGS sequence"/>
</dbReference>
<dbReference type="AlphaFoldDB" id="A0A7C2R073"/>
<evidence type="ECO:0000256" key="1">
    <source>
        <dbReference type="SAM" id="SignalP"/>
    </source>
</evidence>
<evidence type="ECO:0000313" key="2">
    <source>
        <dbReference type="EMBL" id="HER39648.1"/>
    </source>
</evidence>
<feature type="chain" id="PRO_5027769259" description="Secreted protein" evidence="1">
    <location>
        <begin position="26"/>
        <end position="133"/>
    </location>
</feature>
<dbReference type="Pfam" id="PF26622">
    <property type="entry name" value="DUF8199"/>
    <property type="match status" value="1"/>
</dbReference>
<sequence length="133" mass="15045">MKKILQKSGSLVLALLVLFSTMSFTVDKHFCGTYLVDQAIFSEAQDCGMEHPSEGEMTAEDGCSDQKISVEGQDDLKISFNDLELPQQVFLASFTFSYVELFQELPQQFIPFSDYSPPLLVYDIHLLDETFLI</sequence>
<organism evidence="2">
    <name type="scientific">Salinimicrobium catena</name>
    <dbReference type="NCBI Taxonomy" id="390640"/>
    <lineage>
        <taxon>Bacteria</taxon>
        <taxon>Pseudomonadati</taxon>
        <taxon>Bacteroidota</taxon>
        <taxon>Flavobacteriia</taxon>
        <taxon>Flavobacteriales</taxon>
        <taxon>Flavobacteriaceae</taxon>
        <taxon>Salinimicrobium</taxon>
    </lineage>
</organism>
<dbReference type="InterPro" id="IPR058060">
    <property type="entry name" value="HYC_CC_PP"/>
</dbReference>
<keyword evidence="1" id="KW-0732">Signal</keyword>
<feature type="signal peptide" evidence="1">
    <location>
        <begin position="1"/>
        <end position="25"/>
    </location>
</feature>
<gene>
    <name evidence="2" type="ORF">ENO10_00330</name>
</gene>
<reference evidence="2" key="1">
    <citation type="journal article" date="2020" name="mSystems">
        <title>Genome- and Community-Level Interaction Insights into Carbon Utilization and Element Cycling Functions of Hydrothermarchaeota in Hydrothermal Sediment.</title>
        <authorList>
            <person name="Zhou Z."/>
            <person name="Liu Y."/>
            <person name="Xu W."/>
            <person name="Pan J."/>
            <person name="Luo Z.H."/>
            <person name="Li M."/>
        </authorList>
    </citation>
    <scope>NUCLEOTIDE SEQUENCE [LARGE SCALE GENOMIC DNA]</scope>
    <source>
        <strain evidence="2">SpSt-1235</strain>
    </source>
</reference>
<comment type="caution">
    <text evidence="2">The sequence shown here is derived from an EMBL/GenBank/DDBJ whole genome shotgun (WGS) entry which is preliminary data.</text>
</comment>
<dbReference type="EMBL" id="DSEE01000023">
    <property type="protein sequence ID" value="HER39648.1"/>
    <property type="molecule type" value="Genomic_DNA"/>
</dbReference>
<accession>A0A7C2R073</accession>
<evidence type="ECO:0008006" key="3">
    <source>
        <dbReference type="Google" id="ProtNLM"/>
    </source>
</evidence>
<dbReference type="NCBIfam" id="NF047658">
    <property type="entry name" value="HYC_CC_PP"/>
    <property type="match status" value="1"/>
</dbReference>
<name>A0A7C2R073_9FLAO</name>
<proteinExistence type="predicted"/>
<dbReference type="InterPro" id="IPR058512">
    <property type="entry name" value="DUF8199"/>
</dbReference>